<dbReference type="InterPro" id="IPR011990">
    <property type="entry name" value="TPR-like_helical_dom_sf"/>
</dbReference>
<evidence type="ECO:0000313" key="2">
    <source>
        <dbReference type="Proteomes" id="UP000824029"/>
    </source>
</evidence>
<protein>
    <submittedName>
        <fullName evidence="1">Tetratricopeptide repeat protein</fullName>
    </submittedName>
</protein>
<reference evidence="1" key="1">
    <citation type="journal article" date="2021" name="PeerJ">
        <title>Extensive microbial diversity within the chicken gut microbiome revealed by metagenomics and culture.</title>
        <authorList>
            <person name="Gilroy R."/>
            <person name="Ravi A."/>
            <person name="Getino M."/>
            <person name="Pursley I."/>
            <person name="Horton D.L."/>
            <person name="Alikhan N.F."/>
            <person name="Baker D."/>
            <person name="Gharbi K."/>
            <person name="Hall N."/>
            <person name="Watson M."/>
            <person name="Adriaenssens E.M."/>
            <person name="Foster-Nyarko E."/>
            <person name="Jarju S."/>
            <person name="Secka A."/>
            <person name="Antonio M."/>
            <person name="Oren A."/>
            <person name="Chaudhuri R.R."/>
            <person name="La Ragione R."/>
            <person name="Hildebrand F."/>
            <person name="Pallen M.J."/>
        </authorList>
    </citation>
    <scope>NUCLEOTIDE SEQUENCE</scope>
    <source>
        <strain evidence="1">ChiHecolR3B27-1887</strain>
    </source>
</reference>
<proteinExistence type="predicted"/>
<accession>A0A9D2DKI8</accession>
<evidence type="ECO:0000313" key="1">
    <source>
        <dbReference type="EMBL" id="HIZ18490.1"/>
    </source>
</evidence>
<reference evidence="1" key="2">
    <citation type="submission" date="2021-04" db="EMBL/GenBank/DDBJ databases">
        <authorList>
            <person name="Gilroy R."/>
        </authorList>
    </citation>
    <scope>NUCLEOTIDE SEQUENCE</scope>
    <source>
        <strain evidence="1">ChiHecolR3B27-1887</strain>
    </source>
</reference>
<dbReference type="AlphaFoldDB" id="A0A9D2DKI8"/>
<dbReference type="SUPFAM" id="SSF48452">
    <property type="entry name" value="TPR-like"/>
    <property type="match status" value="1"/>
</dbReference>
<dbReference type="Gene3D" id="1.25.40.10">
    <property type="entry name" value="Tetratricopeptide repeat domain"/>
    <property type="match status" value="1"/>
</dbReference>
<dbReference type="Proteomes" id="UP000824029">
    <property type="component" value="Unassembled WGS sequence"/>
</dbReference>
<sequence>MSEDERSEQHGRLGRLFAALVGTEAEPPAAAGEKDRAPVDAAETAAASSRLDLDALAQTLAASTSPLHVLRGFVSDVRGRATGAEAGAPPSALETYLAERLQEAGVSESGRGPSVKVVRPHTSDLFYLRVGDDELSYSDKLRILRIEAALNGALLASRSLEDADAASLEDLVRLEARCARSIVAQAVRLARRRERAARGEWEVRHALSEAIESAQLPYRLTARFRVNVRDRRAAFEIDLVPPSIWAATTLVDGLGVVATTSEMRRRAASEYNLRLGALLASFALLVAPELEEIWVAGVEDGPVSHACYYSARLTRSTLEGVDLERAFDVWALMRAAGAAMDEKNLALSPVPQAFSLDDERLCPTRRWEAAELSDRELSPGPAHELGSPSVRGLGIDEAAARRHAADELARGLGESTEQNVRALLGVAEDAPDDVREAALRCAGALIDGSLEDDPLAVLEAFVSGSALERGVDRAREAFYARDAEDAERRAREALSEIDGTGRYADEGERVWRSFGTYADRVLYNRLVAPPTETCRLAPDAYLEGHLIVSACALMRGDTGEALAHARLAREMAPLSTQASLHLAQCLEASGDMRTAADELRRLLSLAHDPETIGMGYLRMAQLQWQEGHVLAAQACYQLACNRLGAPVLVAGLAVVALIGHVGGASEATLDPEQIEQALHAENIPLAPTEEVGTVLMEASRAAVDAELFGVSRDVVRSLCSVLRDDVLFGVLRSLEDEPDR</sequence>
<dbReference type="EMBL" id="DXBZ01000097">
    <property type="protein sequence ID" value="HIZ18490.1"/>
    <property type="molecule type" value="Genomic_DNA"/>
</dbReference>
<comment type="caution">
    <text evidence="1">The sequence shown here is derived from an EMBL/GenBank/DDBJ whole genome shotgun (WGS) entry which is preliminary data.</text>
</comment>
<gene>
    <name evidence="1" type="ORF">IAA22_05225</name>
</gene>
<organism evidence="1 2">
    <name type="scientific">Candidatus Olsenella stercoravium</name>
    <dbReference type="NCBI Taxonomy" id="2838713"/>
    <lineage>
        <taxon>Bacteria</taxon>
        <taxon>Bacillati</taxon>
        <taxon>Actinomycetota</taxon>
        <taxon>Coriobacteriia</taxon>
        <taxon>Coriobacteriales</taxon>
        <taxon>Atopobiaceae</taxon>
        <taxon>Olsenella</taxon>
    </lineage>
</organism>
<name>A0A9D2DKI8_9ACTN</name>